<evidence type="ECO:0000256" key="2">
    <source>
        <dbReference type="SAM" id="Phobius"/>
    </source>
</evidence>
<evidence type="ECO:0000256" key="1">
    <source>
        <dbReference type="SAM" id="MobiDB-lite"/>
    </source>
</evidence>
<keyword evidence="3" id="KW-0732">Signal</keyword>
<feature type="domain" description="YncI copper-binding" evidence="4">
    <location>
        <begin position="31"/>
        <end position="179"/>
    </location>
</feature>
<feature type="transmembrane region" description="Helical" evidence="2">
    <location>
        <begin position="225"/>
        <end position="243"/>
    </location>
</feature>
<organism evidence="5 6">
    <name type="scientific">Streptomyces aurantiogriseus</name>
    <dbReference type="NCBI Taxonomy" id="66870"/>
    <lineage>
        <taxon>Bacteria</taxon>
        <taxon>Bacillati</taxon>
        <taxon>Actinomycetota</taxon>
        <taxon>Actinomycetes</taxon>
        <taxon>Kitasatosporales</taxon>
        <taxon>Streptomycetaceae</taxon>
        <taxon>Streptomyces</taxon>
    </lineage>
</organism>
<feature type="signal peptide" evidence="3">
    <location>
        <begin position="1"/>
        <end position="30"/>
    </location>
</feature>
<feature type="chain" id="PRO_5037710678" evidence="3">
    <location>
        <begin position="31"/>
        <end position="252"/>
    </location>
</feature>
<dbReference type="EMBL" id="BMSX01000001">
    <property type="protein sequence ID" value="GGQ93488.1"/>
    <property type="molecule type" value="Genomic_DNA"/>
</dbReference>
<sequence>MKPVLKASRLAAAAAVAGSAVLVLCSPAFAHVTVQPEGTAAKGGYAVVNFRVPNERDNASTTKLEINFPTDTPLSSVLPQPVPGWKIDVTKSKLAKPLEVHGQQISEAVSKVTWTATAEGIKPGFLQQFPVSMGVLPEKADQVVFKAIQTYSNKEVVRWIEVQAEGAEEPENPAPVLALADASEDGHSHGSSTEEASEESDDAKAAAATTEASDSSGGSDTTARVLGVVGIVVGAAGVGYGVLAGRRRPDAS</sequence>
<dbReference type="RefSeq" id="WP_189931688.1">
    <property type="nucleotide sequence ID" value="NZ_BMSX01000001.1"/>
</dbReference>
<gene>
    <name evidence="5" type="ORF">GCM10010251_05230</name>
</gene>
<dbReference type="Pfam" id="PF07987">
    <property type="entry name" value="DUF1775"/>
    <property type="match status" value="1"/>
</dbReference>
<keyword evidence="2" id="KW-0472">Membrane</keyword>
<dbReference type="Gene3D" id="2.60.40.2230">
    <property type="entry name" value="Uncharacterised protein YcnI-like PF07987, DUF1775"/>
    <property type="match status" value="1"/>
</dbReference>
<dbReference type="CDD" id="cd08545">
    <property type="entry name" value="YcnI_like"/>
    <property type="match status" value="1"/>
</dbReference>
<comment type="caution">
    <text evidence="5">The sequence shown here is derived from an EMBL/GenBank/DDBJ whole genome shotgun (WGS) entry which is preliminary data.</text>
</comment>
<accession>A0A918BW56</accession>
<reference evidence="5" key="1">
    <citation type="journal article" date="2014" name="Int. J. Syst. Evol. Microbiol.">
        <title>Complete genome sequence of Corynebacterium casei LMG S-19264T (=DSM 44701T), isolated from a smear-ripened cheese.</title>
        <authorList>
            <consortium name="US DOE Joint Genome Institute (JGI-PGF)"/>
            <person name="Walter F."/>
            <person name="Albersmeier A."/>
            <person name="Kalinowski J."/>
            <person name="Ruckert C."/>
        </authorList>
    </citation>
    <scope>NUCLEOTIDE SEQUENCE</scope>
    <source>
        <strain evidence="5">JCM 4346</strain>
    </source>
</reference>
<name>A0A918BW56_9ACTN</name>
<dbReference type="InterPro" id="IPR012533">
    <property type="entry name" value="YcnI-copper_dom"/>
</dbReference>
<keyword evidence="6" id="KW-1185">Reference proteome</keyword>
<keyword evidence="2" id="KW-1133">Transmembrane helix</keyword>
<feature type="region of interest" description="Disordered" evidence="1">
    <location>
        <begin position="182"/>
        <end position="221"/>
    </location>
</feature>
<feature type="compositionally biased region" description="Low complexity" evidence="1">
    <location>
        <begin position="205"/>
        <end position="221"/>
    </location>
</feature>
<evidence type="ECO:0000313" key="5">
    <source>
        <dbReference type="EMBL" id="GGQ93488.1"/>
    </source>
</evidence>
<reference evidence="5" key="2">
    <citation type="submission" date="2020-09" db="EMBL/GenBank/DDBJ databases">
        <authorList>
            <person name="Sun Q."/>
            <person name="Ohkuma M."/>
        </authorList>
    </citation>
    <scope>NUCLEOTIDE SEQUENCE</scope>
    <source>
        <strain evidence="5">JCM 4346</strain>
    </source>
</reference>
<evidence type="ECO:0000256" key="3">
    <source>
        <dbReference type="SAM" id="SignalP"/>
    </source>
</evidence>
<keyword evidence="2" id="KW-0812">Transmembrane</keyword>
<protein>
    <submittedName>
        <fullName evidence="5">Membrane protein</fullName>
    </submittedName>
</protein>
<proteinExistence type="predicted"/>
<dbReference type="Proteomes" id="UP000658320">
    <property type="component" value="Unassembled WGS sequence"/>
</dbReference>
<evidence type="ECO:0000259" key="4">
    <source>
        <dbReference type="Pfam" id="PF07987"/>
    </source>
</evidence>
<dbReference type="AlphaFoldDB" id="A0A918BW56"/>
<evidence type="ECO:0000313" key="6">
    <source>
        <dbReference type="Proteomes" id="UP000658320"/>
    </source>
</evidence>
<dbReference type="InterPro" id="IPR038507">
    <property type="entry name" value="YcnI-like_sf"/>
</dbReference>